<comment type="similarity">
    <text evidence="6">Belongs to the AP2/ERF transcription factor family. ERF subfamily.</text>
</comment>
<evidence type="ECO:0000256" key="6">
    <source>
        <dbReference type="ARBA" id="ARBA00024343"/>
    </source>
</evidence>
<protein>
    <submittedName>
        <fullName evidence="9">AP2/ERF transcription factor</fullName>
    </submittedName>
</protein>
<comment type="caution">
    <text evidence="9">The sequence shown here is derived from an EMBL/GenBank/DDBJ whole genome shotgun (WGS) entry which is preliminary data.</text>
</comment>
<dbReference type="PROSITE" id="PS51032">
    <property type="entry name" value="AP2_ERF"/>
    <property type="match status" value="1"/>
</dbReference>
<evidence type="ECO:0000313" key="10">
    <source>
        <dbReference type="Proteomes" id="UP000237000"/>
    </source>
</evidence>
<organism evidence="9 10">
    <name type="scientific">Trema orientale</name>
    <name type="common">Charcoal tree</name>
    <name type="synonym">Celtis orientalis</name>
    <dbReference type="NCBI Taxonomy" id="63057"/>
    <lineage>
        <taxon>Eukaryota</taxon>
        <taxon>Viridiplantae</taxon>
        <taxon>Streptophyta</taxon>
        <taxon>Embryophyta</taxon>
        <taxon>Tracheophyta</taxon>
        <taxon>Spermatophyta</taxon>
        <taxon>Magnoliopsida</taxon>
        <taxon>eudicotyledons</taxon>
        <taxon>Gunneridae</taxon>
        <taxon>Pentapetalae</taxon>
        <taxon>rosids</taxon>
        <taxon>fabids</taxon>
        <taxon>Rosales</taxon>
        <taxon>Cannabaceae</taxon>
        <taxon>Trema</taxon>
    </lineage>
</organism>
<keyword evidence="5" id="KW-0539">Nucleus</keyword>
<dbReference type="SUPFAM" id="SSF54171">
    <property type="entry name" value="DNA-binding domain"/>
    <property type="match status" value="1"/>
</dbReference>
<dbReference type="FunFam" id="3.30.730.10:FF:000001">
    <property type="entry name" value="Ethylene-responsive transcription factor 2"/>
    <property type="match status" value="1"/>
</dbReference>
<dbReference type="InterPro" id="IPR036955">
    <property type="entry name" value="AP2/ERF_dom_sf"/>
</dbReference>
<dbReference type="OrthoDB" id="49610at2759"/>
<dbReference type="GO" id="GO:0005634">
    <property type="term" value="C:nucleus"/>
    <property type="evidence" value="ECO:0007669"/>
    <property type="project" value="UniProtKB-SubCell"/>
</dbReference>
<evidence type="ECO:0000313" key="9">
    <source>
        <dbReference type="EMBL" id="POO02792.1"/>
    </source>
</evidence>
<dbReference type="Proteomes" id="UP000237000">
    <property type="component" value="Unassembled WGS sequence"/>
</dbReference>
<dbReference type="InterPro" id="IPR044808">
    <property type="entry name" value="ERF_plant"/>
</dbReference>
<feature type="region of interest" description="Disordered" evidence="7">
    <location>
        <begin position="142"/>
        <end position="170"/>
    </location>
</feature>
<dbReference type="InterPro" id="IPR001471">
    <property type="entry name" value="AP2/ERF_dom"/>
</dbReference>
<gene>
    <name evidence="9" type="primary">TorERF21</name>
    <name evidence="9" type="ORF">TorRG33x02_017780</name>
</gene>
<feature type="region of interest" description="Disordered" evidence="7">
    <location>
        <begin position="220"/>
        <end position="263"/>
    </location>
</feature>
<dbReference type="SMART" id="SM00380">
    <property type="entry name" value="AP2"/>
    <property type="match status" value="1"/>
</dbReference>
<feature type="compositionally biased region" description="Basic residues" evidence="7">
    <location>
        <begin position="157"/>
        <end position="169"/>
    </location>
</feature>
<accession>A0A2P5FYB5</accession>
<evidence type="ECO:0000256" key="3">
    <source>
        <dbReference type="ARBA" id="ARBA00023125"/>
    </source>
</evidence>
<evidence type="ECO:0000256" key="1">
    <source>
        <dbReference type="ARBA" id="ARBA00004123"/>
    </source>
</evidence>
<evidence type="ECO:0000256" key="7">
    <source>
        <dbReference type="SAM" id="MobiDB-lite"/>
    </source>
</evidence>
<feature type="compositionally biased region" description="Basic and acidic residues" evidence="7">
    <location>
        <begin position="227"/>
        <end position="237"/>
    </location>
</feature>
<name>A0A2P5FYB5_TREOI</name>
<dbReference type="PANTHER" id="PTHR31190">
    <property type="entry name" value="DNA-BINDING DOMAIN"/>
    <property type="match status" value="1"/>
</dbReference>
<dbReference type="GO" id="GO:0003700">
    <property type="term" value="F:DNA-binding transcription factor activity"/>
    <property type="evidence" value="ECO:0007669"/>
    <property type="project" value="InterPro"/>
</dbReference>
<dbReference type="GO" id="GO:0009873">
    <property type="term" value="P:ethylene-activated signaling pathway"/>
    <property type="evidence" value="ECO:0007669"/>
    <property type="project" value="InterPro"/>
</dbReference>
<dbReference type="InterPro" id="IPR016177">
    <property type="entry name" value="DNA-bd_dom_sf"/>
</dbReference>
<evidence type="ECO:0000256" key="4">
    <source>
        <dbReference type="ARBA" id="ARBA00023163"/>
    </source>
</evidence>
<dbReference type="AlphaFoldDB" id="A0A2P5FYB5"/>
<dbReference type="GO" id="GO:0003677">
    <property type="term" value="F:DNA binding"/>
    <property type="evidence" value="ECO:0007669"/>
    <property type="project" value="UniProtKB-KW"/>
</dbReference>
<comment type="subcellular location">
    <subcellularLocation>
        <location evidence="1">Nucleus</location>
    </subcellularLocation>
</comment>
<proteinExistence type="inferred from homology"/>
<dbReference type="PANTHER" id="PTHR31190:SF181">
    <property type="entry name" value="OS02G0764700 PROTEIN"/>
    <property type="match status" value="1"/>
</dbReference>
<feature type="domain" description="AP2/ERF" evidence="8">
    <location>
        <begin position="164"/>
        <end position="221"/>
    </location>
</feature>
<dbReference type="Pfam" id="PF00847">
    <property type="entry name" value="AP2"/>
    <property type="match status" value="1"/>
</dbReference>
<dbReference type="PRINTS" id="PR00367">
    <property type="entry name" value="ETHRSPELEMNT"/>
</dbReference>
<sequence length="290" mass="32512">MFEIFAKKTPVKRENPQKPPELSGILTNMSFPFVRVSVDEEHSIMVSALEHVISGEIDSIVGPTTKAQQQKQQDSYSSQVQPLRSATSAISSTGGNVLSFPDTDTCRVCEINGCLGCNFFPPSNERGGLAAVANTASFPKSTSFAKTRASNDNDGNKRRRKKKNYRGVRQRPWGKWAAEIRDPRRAARVWLGTFETAEQAARAYDRAAIEFRGSKAKLNFPMSDYNDGNRDDQSEQHRRAHDRKPNCESASGGSGIENGGENDNDECAFWEMVDDWLTMMNSEYERRELR</sequence>
<evidence type="ECO:0000256" key="5">
    <source>
        <dbReference type="ARBA" id="ARBA00023242"/>
    </source>
</evidence>
<dbReference type="STRING" id="63057.A0A2P5FYB5"/>
<evidence type="ECO:0000259" key="8">
    <source>
        <dbReference type="PROSITE" id="PS51032"/>
    </source>
</evidence>
<dbReference type="EMBL" id="JXTC01000004">
    <property type="protein sequence ID" value="POO02792.1"/>
    <property type="molecule type" value="Genomic_DNA"/>
</dbReference>
<dbReference type="Gene3D" id="3.30.730.10">
    <property type="entry name" value="AP2/ERF domain"/>
    <property type="match status" value="1"/>
</dbReference>
<dbReference type="CDD" id="cd00018">
    <property type="entry name" value="AP2"/>
    <property type="match status" value="1"/>
</dbReference>
<keyword evidence="4" id="KW-0804">Transcription</keyword>
<reference evidence="10" key="1">
    <citation type="submission" date="2016-06" db="EMBL/GenBank/DDBJ databases">
        <title>Parallel loss of symbiosis genes in relatives of nitrogen-fixing non-legume Parasponia.</title>
        <authorList>
            <person name="Van Velzen R."/>
            <person name="Holmer R."/>
            <person name="Bu F."/>
            <person name="Rutten L."/>
            <person name="Van Zeijl A."/>
            <person name="Liu W."/>
            <person name="Santuari L."/>
            <person name="Cao Q."/>
            <person name="Sharma T."/>
            <person name="Shen D."/>
            <person name="Roswanjaya Y."/>
            <person name="Wardhani T."/>
            <person name="Kalhor M.S."/>
            <person name="Jansen J."/>
            <person name="Van den Hoogen J."/>
            <person name="Gungor B."/>
            <person name="Hartog M."/>
            <person name="Hontelez J."/>
            <person name="Verver J."/>
            <person name="Yang W.-C."/>
            <person name="Schijlen E."/>
            <person name="Repin R."/>
            <person name="Schilthuizen M."/>
            <person name="Schranz E."/>
            <person name="Heidstra R."/>
            <person name="Miyata K."/>
            <person name="Fedorova E."/>
            <person name="Kohlen W."/>
            <person name="Bisseling T."/>
            <person name="Smit S."/>
            <person name="Geurts R."/>
        </authorList>
    </citation>
    <scope>NUCLEOTIDE SEQUENCE [LARGE SCALE GENOMIC DNA]</scope>
    <source>
        <strain evidence="10">cv. RG33-2</strain>
    </source>
</reference>
<dbReference type="InParanoid" id="A0A2P5FYB5"/>
<keyword evidence="10" id="KW-1185">Reference proteome</keyword>
<feature type="region of interest" description="Disordered" evidence="7">
    <location>
        <begin position="63"/>
        <end position="84"/>
    </location>
</feature>
<keyword evidence="3" id="KW-0238">DNA-binding</keyword>
<evidence type="ECO:0000256" key="2">
    <source>
        <dbReference type="ARBA" id="ARBA00023015"/>
    </source>
</evidence>
<keyword evidence="2" id="KW-0805">Transcription regulation</keyword>
<feature type="compositionally biased region" description="Low complexity" evidence="7">
    <location>
        <begin position="68"/>
        <end position="81"/>
    </location>
</feature>